<dbReference type="Gene3D" id="1.10.10.10">
    <property type="entry name" value="Winged helix-like DNA-binding domain superfamily/Winged helix DNA-binding domain"/>
    <property type="match status" value="1"/>
</dbReference>
<keyword evidence="2" id="KW-0238">DNA-binding</keyword>
<dbReference type="GO" id="GO:0003677">
    <property type="term" value="F:DNA binding"/>
    <property type="evidence" value="ECO:0007669"/>
    <property type="project" value="UniProtKB-KW"/>
</dbReference>
<dbReference type="PROSITE" id="PS50987">
    <property type="entry name" value="HTH_ARSR_2"/>
    <property type="match status" value="1"/>
</dbReference>
<keyword evidence="3" id="KW-0804">Transcription</keyword>
<dbReference type="Pfam" id="PF12840">
    <property type="entry name" value="HTH_20"/>
    <property type="match status" value="1"/>
</dbReference>
<dbReference type="InterPro" id="IPR001845">
    <property type="entry name" value="HTH_ArsR_DNA-bd_dom"/>
</dbReference>
<gene>
    <name evidence="5" type="ORF">SAMN05444164_1584</name>
</gene>
<dbReference type="CDD" id="cd00090">
    <property type="entry name" value="HTH_ARSR"/>
    <property type="match status" value="1"/>
</dbReference>
<name>A0A1H4RP52_9BRAD</name>
<keyword evidence="1" id="KW-0805">Transcription regulation</keyword>
<proteinExistence type="predicted"/>
<dbReference type="GO" id="GO:0003700">
    <property type="term" value="F:DNA-binding transcription factor activity"/>
    <property type="evidence" value="ECO:0007669"/>
    <property type="project" value="InterPro"/>
</dbReference>
<evidence type="ECO:0000256" key="1">
    <source>
        <dbReference type="ARBA" id="ARBA00023015"/>
    </source>
</evidence>
<evidence type="ECO:0000313" key="6">
    <source>
        <dbReference type="Proteomes" id="UP000198992"/>
    </source>
</evidence>
<dbReference type="SMART" id="SM00418">
    <property type="entry name" value="HTH_ARSR"/>
    <property type="match status" value="1"/>
</dbReference>
<dbReference type="EMBL" id="FNTH01000001">
    <property type="protein sequence ID" value="SEC33411.1"/>
    <property type="molecule type" value="Genomic_DNA"/>
</dbReference>
<dbReference type="InterPro" id="IPR011991">
    <property type="entry name" value="ArsR-like_HTH"/>
</dbReference>
<evidence type="ECO:0000313" key="5">
    <source>
        <dbReference type="EMBL" id="SEC33411.1"/>
    </source>
</evidence>
<organism evidence="5 6">
    <name type="scientific">Bradyrhizobium erythrophlei</name>
    <dbReference type="NCBI Taxonomy" id="1437360"/>
    <lineage>
        <taxon>Bacteria</taxon>
        <taxon>Pseudomonadati</taxon>
        <taxon>Pseudomonadota</taxon>
        <taxon>Alphaproteobacteria</taxon>
        <taxon>Hyphomicrobiales</taxon>
        <taxon>Nitrobacteraceae</taxon>
        <taxon>Bradyrhizobium</taxon>
    </lineage>
</organism>
<evidence type="ECO:0000259" key="4">
    <source>
        <dbReference type="PROSITE" id="PS50987"/>
    </source>
</evidence>
<dbReference type="InterPro" id="IPR036388">
    <property type="entry name" value="WH-like_DNA-bd_sf"/>
</dbReference>
<sequence>MKLFKGSAIYFVMVQFVHPSREDITLAGVLAALADPMRLKIVRGLLEQGDCMSCTAAAPCPGMAKSTLSNHFRVLREAGLIQTSKKGVEHRNVVREADINARFPKLLKTILGYPEQSA</sequence>
<dbReference type="PANTHER" id="PTHR33154">
    <property type="entry name" value="TRANSCRIPTIONAL REGULATOR, ARSR FAMILY"/>
    <property type="match status" value="1"/>
</dbReference>
<protein>
    <submittedName>
        <fullName evidence="5">Transcriptional regulator, ArsR family</fullName>
    </submittedName>
</protein>
<evidence type="ECO:0000256" key="3">
    <source>
        <dbReference type="ARBA" id="ARBA00023163"/>
    </source>
</evidence>
<dbReference type="SUPFAM" id="SSF46785">
    <property type="entry name" value="Winged helix' DNA-binding domain"/>
    <property type="match status" value="1"/>
</dbReference>
<dbReference type="Proteomes" id="UP000198992">
    <property type="component" value="Unassembled WGS sequence"/>
</dbReference>
<dbReference type="PRINTS" id="PR00778">
    <property type="entry name" value="HTHARSR"/>
</dbReference>
<dbReference type="InterPro" id="IPR036390">
    <property type="entry name" value="WH_DNA-bd_sf"/>
</dbReference>
<dbReference type="InterPro" id="IPR051081">
    <property type="entry name" value="HTH_MetalResp_TranReg"/>
</dbReference>
<accession>A0A1H4RP52</accession>
<dbReference type="AlphaFoldDB" id="A0A1H4RP52"/>
<dbReference type="PANTHER" id="PTHR33154:SF12">
    <property type="entry name" value="TRANSCRIPTIONAL REGULATORY PROTEIN"/>
    <property type="match status" value="1"/>
</dbReference>
<feature type="domain" description="HTH arsR-type" evidence="4">
    <location>
        <begin position="18"/>
        <end position="118"/>
    </location>
</feature>
<evidence type="ECO:0000256" key="2">
    <source>
        <dbReference type="ARBA" id="ARBA00023125"/>
    </source>
</evidence>
<reference evidence="5 6" key="1">
    <citation type="submission" date="2016-10" db="EMBL/GenBank/DDBJ databases">
        <authorList>
            <person name="de Groot N.N."/>
        </authorList>
    </citation>
    <scope>NUCLEOTIDE SEQUENCE [LARGE SCALE GENOMIC DNA]</scope>
    <source>
        <strain evidence="5 6">MT12</strain>
    </source>
</reference>